<evidence type="ECO:0000313" key="2">
    <source>
        <dbReference type="Proteomes" id="UP000229916"/>
    </source>
</evidence>
<organism evidence="1 2">
    <name type="scientific">candidate division WWE3 bacterium CG06_land_8_20_14_3_00_42_16</name>
    <dbReference type="NCBI Taxonomy" id="1975083"/>
    <lineage>
        <taxon>Bacteria</taxon>
        <taxon>Katanobacteria</taxon>
    </lineage>
</organism>
<proteinExistence type="predicted"/>
<reference evidence="2" key="1">
    <citation type="submission" date="2017-09" db="EMBL/GenBank/DDBJ databases">
        <title>Depth-based differentiation of microbial function through sediment-hosted aquifers and enrichment of novel symbionts in the deep terrestrial subsurface.</title>
        <authorList>
            <person name="Probst A.J."/>
            <person name="Ladd B."/>
            <person name="Jarett J.K."/>
            <person name="Geller-Mcgrath D.E."/>
            <person name="Sieber C.M.K."/>
            <person name="Emerson J.B."/>
            <person name="Anantharaman K."/>
            <person name="Thomas B.C."/>
            <person name="Malmstrom R."/>
            <person name="Stieglmeier M."/>
            <person name="Klingl A."/>
            <person name="Woyke T."/>
            <person name="Ryan C.M."/>
            <person name="Banfield J.F."/>
        </authorList>
    </citation>
    <scope>NUCLEOTIDE SEQUENCE [LARGE SCALE GENOMIC DNA]</scope>
</reference>
<gene>
    <name evidence="1" type="ORF">COS81_03930</name>
</gene>
<dbReference type="EMBL" id="PEWD01000073">
    <property type="protein sequence ID" value="PIU68466.1"/>
    <property type="molecule type" value="Genomic_DNA"/>
</dbReference>
<dbReference type="Proteomes" id="UP000229916">
    <property type="component" value="Unassembled WGS sequence"/>
</dbReference>
<protein>
    <submittedName>
        <fullName evidence="1">Uncharacterized protein</fullName>
    </submittedName>
</protein>
<name>A0A2M7AM33_UNCKA</name>
<evidence type="ECO:0000313" key="1">
    <source>
        <dbReference type="EMBL" id="PIU68466.1"/>
    </source>
</evidence>
<sequence>MKSQKELIEKFLHKAETQGISVNPIRVLRTNTYSIGNSNILVRTASDLGKRYFFGLNYINAEEVYNLDNSFVAFICGDTEKTVLVPTDVLISHLPEISHDRNGEYKINFTRDLQLVLKGRNHRLDCSPYINNWSLLTSIAHRDATSVQPEESIHNVIQGRLIDIGNIRGYSTYCPDKSKTFNRKRLGEMITINECPKLQFSDYELLRKIDVLWFRKANAGFYPVYAFEVEISTGVWSGFGRLATLRDYDTRPYIVTNEDKKFQQVIAQFPEIKGRFIHLIPDQVGLLYSAEKNLIAMRHEFKLL</sequence>
<accession>A0A2M7AM33</accession>
<dbReference type="AlphaFoldDB" id="A0A2M7AM33"/>
<comment type="caution">
    <text evidence="1">The sequence shown here is derived from an EMBL/GenBank/DDBJ whole genome shotgun (WGS) entry which is preliminary data.</text>
</comment>